<sequence>MRAMKEELSALEKHKTWTLTDLPTRKQAIGLKWVFKAKMDAHGQVNRYKARIVAKGYVQE</sequence>
<keyword evidence="2" id="KW-0808">Transferase</keyword>
<dbReference type="STRING" id="4232.A0A251SC17"/>
<keyword evidence="2" id="KW-0548">Nucleotidyltransferase</keyword>
<proteinExistence type="predicted"/>
<dbReference type="AlphaFoldDB" id="A0A251SC17"/>
<accession>A0A251SC17</accession>
<dbReference type="EMBL" id="CM007904">
    <property type="protein sequence ID" value="OTF94940.1"/>
    <property type="molecule type" value="Genomic_DNA"/>
</dbReference>
<evidence type="ECO:0000259" key="1">
    <source>
        <dbReference type="Pfam" id="PF07727"/>
    </source>
</evidence>
<protein>
    <submittedName>
        <fullName evidence="2">Putative reverse transcriptase, RNA-dependent DNA polymerase</fullName>
    </submittedName>
</protein>
<dbReference type="InterPro" id="IPR013103">
    <property type="entry name" value="RVT_2"/>
</dbReference>
<dbReference type="OMA" id="TNNTWFL"/>
<dbReference type="Proteomes" id="UP000215914">
    <property type="component" value="Chromosome 15"/>
</dbReference>
<dbReference type="Pfam" id="PF07727">
    <property type="entry name" value="RVT_2"/>
    <property type="match status" value="1"/>
</dbReference>
<keyword evidence="2" id="KW-0695">RNA-directed DNA polymerase</keyword>
<evidence type="ECO:0000313" key="2">
    <source>
        <dbReference type="EMBL" id="OTF94940.1"/>
    </source>
</evidence>
<name>A0A251SC17_HELAN</name>
<reference evidence="3" key="1">
    <citation type="journal article" date="2017" name="Nature">
        <title>The sunflower genome provides insights into oil metabolism, flowering and Asterid evolution.</title>
        <authorList>
            <person name="Badouin H."/>
            <person name="Gouzy J."/>
            <person name="Grassa C.J."/>
            <person name="Murat F."/>
            <person name="Staton S.E."/>
            <person name="Cottret L."/>
            <person name="Lelandais-Briere C."/>
            <person name="Owens G.L."/>
            <person name="Carrere S."/>
            <person name="Mayjonade B."/>
            <person name="Legrand L."/>
            <person name="Gill N."/>
            <person name="Kane N.C."/>
            <person name="Bowers J.E."/>
            <person name="Hubner S."/>
            <person name="Bellec A."/>
            <person name="Berard A."/>
            <person name="Berges H."/>
            <person name="Blanchet N."/>
            <person name="Boniface M.C."/>
            <person name="Brunel D."/>
            <person name="Catrice O."/>
            <person name="Chaidir N."/>
            <person name="Claudel C."/>
            <person name="Donnadieu C."/>
            <person name="Faraut T."/>
            <person name="Fievet G."/>
            <person name="Helmstetter N."/>
            <person name="King M."/>
            <person name="Knapp S.J."/>
            <person name="Lai Z."/>
            <person name="Le Paslier M.C."/>
            <person name="Lippi Y."/>
            <person name="Lorenzon L."/>
            <person name="Mandel J.R."/>
            <person name="Marage G."/>
            <person name="Marchand G."/>
            <person name="Marquand E."/>
            <person name="Bret-Mestries E."/>
            <person name="Morien E."/>
            <person name="Nambeesan S."/>
            <person name="Nguyen T."/>
            <person name="Pegot-Espagnet P."/>
            <person name="Pouilly N."/>
            <person name="Raftis F."/>
            <person name="Sallet E."/>
            <person name="Schiex T."/>
            <person name="Thomas J."/>
            <person name="Vandecasteele C."/>
            <person name="Vares D."/>
            <person name="Vear F."/>
            <person name="Vautrin S."/>
            <person name="Crespi M."/>
            <person name="Mangin B."/>
            <person name="Burke J.M."/>
            <person name="Salse J."/>
            <person name="Munos S."/>
            <person name="Vincourt P."/>
            <person name="Rieseberg L.H."/>
            <person name="Langlade N.B."/>
        </authorList>
    </citation>
    <scope>NUCLEOTIDE SEQUENCE [LARGE SCALE GENOMIC DNA]</scope>
    <source>
        <strain evidence="3">cv. SF193</strain>
    </source>
</reference>
<evidence type="ECO:0000313" key="3">
    <source>
        <dbReference type="Proteomes" id="UP000215914"/>
    </source>
</evidence>
<gene>
    <name evidence="2" type="ORF">HannXRQ_Chr15g0477601</name>
</gene>
<keyword evidence="3" id="KW-1185">Reference proteome</keyword>
<dbReference type="GO" id="GO:0003964">
    <property type="term" value="F:RNA-directed DNA polymerase activity"/>
    <property type="evidence" value="ECO:0007669"/>
    <property type="project" value="UniProtKB-KW"/>
</dbReference>
<feature type="domain" description="Reverse transcriptase Ty1/copia-type" evidence="1">
    <location>
        <begin position="15"/>
        <end position="59"/>
    </location>
</feature>
<dbReference type="InParanoid" id="A0A251SC17"/>
<organism evidence="2 3">
    <name type="scientific">Helianthus annuus</name>
    <name type="common">Common sunflower</name>
    <dbReference type="NCBI Taxonomy" id="4232"/>
    <lineage>
        <taxon>Eukaryota</taxon>
        <taxon>Viridiplantae</taxon>
        <taxon>Streptophyta</taxon>
        <taxon>Embryophyta</taxon>
        <taxon>Tracheophyta</taxon>
        <taxon>Spermatophyta</taxon>
        <taxon>Magnoliopsida</taxon>
        <taxon>eudicotyledons</taxon>
        <taxon>Gunneridae</taxon>
        <taxon>Pentapetalae</taxon>
        <taxon>asterids</taxon>
        <taxon>campanulids</taxon>
        <taxon>Asterales</taxon>
        <taxon>Asteraceae</taxon>
        <taxon>Asteroideae</taxon>
        <taxon>Heliantheae alliance</taxon>
        <taxon>Heliantheae</taxon>
        <taxon>Helianthus</taxon>
    </lineage>
</organism>